<dbReference type="SUPFAM" id="SSF56176">
    <property type="entry name" value="FAD-binding/transporter-associated domain-like"/>
    <property type="match status" value="1"/>
</dbReference>
<dbReference type="AlphaFoldDB" id="A0A0C2F0U8"/>
<evidence type="ECO:0008006" key="6">
    <source>
        <dbReference type="Google" id="ProtNLM"/>
    </source>
</evidence>
<dbReference type="HOGENOM" id="CLU_024402_0_0_1"/>
<comment type="caution">
    <text evidence="4">The sequence shown here is derived from an EMBL/GenBank/DDBJ whole genome shotgun (WGS) entry which is preliminary data.</text>
</comment>
<keyword evidence="2" id="KW-0274">FAD</keyword>
<evidence type="ECO:0000256" key="1">
    <source>
        <dbReference type="ARBA" id="ARBA00022630"/>
    </source>
</evidence>
<proteinExistence type="predicted"/>
<dbReference type="VEuPathDB" id="FungiDB:SPBR_02819"/>
<gene>
    <name evidence="4" type="ORF">SPBR_02819</name>
</gene>
<sequence>MSASTSHPAGSTPLALPPGIDVEAFNKFKDCREYRSYCVAPRNVGHVQALVGLANPLSMPLWPIPIERNSGYGGSGPRILEVNVAGAYCLVEPCVTFQDMHNYLVANNLRDRLWIDVPDLGGGSILGNTLECGVGYTPHGDRFVMRSGMEMGQPSGDCANRRPQACGQSFLITLPRDEDLKQAVDIVRPLRLAMVLQNLPTMRHILLDAAVLGTKAEYTDKQGVLGDEELDAIGKKLNLGRWTFYGALYGPEPVHNGIPTVDELRWVSWLPNGAHLFSSSVRGEDAVDTVAQYEVARRRCEEAELDFIGTVTIGKREMHYIVCIVFSKHDAAQKRRAPWPDHGHVQLKQQQLPALQRGHQERRRPERHHGGRQVRRVAQEL</sequence>
<keyword evidence="5" id="KW-1185">Reference proteome</keyword>
<evidence type="ECO:0000256" key="2">
    <source>
        <dbReference type="ARBA" id="ARBA00022827"/>
    </source>
</evidence>
<dbReference type="GeneID" id="63676043"/>
<dbReference type="SUPFAM" id="SSF55103">
    <property type="entry name" value="FAD-linked oxidases, C-terminal domain"/>
    <property type="match status" value="1"/>
</dbReference>
<dbReference type="RefSeq" id="XP_040620479.1">
    <property type="nucleotide sequence ID" value="XM_040761122.1"/>
</dbReference>
<feature type="region of interest" description="Disordered" evidence="3">
    <location>
        <begin position="335"/>
        <end position="381"/>
    </location>
</feature>
<dbReference type="InterPro" id="IPR016167">
    <property type="entry name" value="FAD-bd_PCMH_sub1"/>
</dbReference>
<accession>A0A0C2F0U8</accession>
<dbReference type="Gene3D" id="3.30.43.10">
    <property type="entry name" value="Uridine Diphospho-n-acetylenolpyruvylglucosamine Reductase, domain 2"/>
    <property type="match status" value="1"/>
</dbReference>
<dbReference type="GO" id="GO:0050660">
    <property type="term" value="F:flavin adenine dinucleotide binding"/>
    <property type="evidence" value="ECO:0007669"/>
    <property type="project" value="InterPro"/>
</dbReference>
<dbReference type="GO" id="GO:0003824">
    <property type="term" value="F:catalytic activity"/>
    <property type="evidence" value="ECO:0007669"/>
    <property type="project" value="InterPro"/>
</dbReference>
<dbReference type="InterPro" id="IPR036318">
    <property type="entry name" value="FAD-bd_PCMH-like_sf"/>
</dbReference>
<protein>
    <recommendedName>
        <fullName evidence="6">FAD-binding PCMH-type domain-containing protein</fullName>
    </recommendedName>
</protein>
<keyword evidence="1" id="KW-0285">Flavoprotein</keyword>
<feature type="compositionally biased region" description="Basic and acidic residues" evidence="3">
    <location>
        <begin position="335"/>
        <end position="344"/>
    </location>
</feature>
<evidence type="ECO:0000313" key="4">
    <source>
        <dbReference type="EMBL" id="KIH92469.1"/>
    </source>
</evidence>
<evidence type="ECO:0000256" key="3">
    <source>
        <dbReference type="SAM" id="MobiDB-lite"/>
    </source>
</evidence>
<dbReference type="InterPro" id="IPR016170">
    <property type="entry name" value="Cytok_DH_C_sf"/>
</dbReference>
<reference evidence="4 5" key="1">
    <citation type="journal article" date="2014" name="BMC Genomics">
        <title>Comparative genomics of the major fungal agents of human and animal Sporotrichosis: Sporothrix schenckii and Sporothrix brasiliensis.</title>
        <authorList>
            <person name="Teixeira M.M."/>
            <person name="de Almeida L.G."/>
            <person name="Kubitschek-Barreira P."/>
            <person name="Alves F.L."/>
            <person name="Kioshima E.S."/>
            <person name="Abadio A.K."/>
            <person name="Fernandes L."/>
            <person name="Derengowski L.S."/>
            <person name="Ferreira K.S."/>
            <person name="Souza R.C."/>
            <person name="Ruiz J.C."/>
            <person name="de Andrade N.C."/>
            <person name="Paes H.C."/>
            <person name="Nicola A.M."/>
            <person name="Albuquerque P."/>
            <person name="Gerber A.L."/>
            <person name="Martins V.P."/>
            <person name="Peconick L.D."/>
            <person name="Neto A.V."/>
            <person name="Chaucanez C.B."/>
            <person name="Silva P.A."/>
            <person name="Cunha O.L."/>
            <person name="de Oliveira F.F."/>
            <person name="dos Santos T.C."/>
            <person name="Barros A.L."/>
            <person name="Soares M.A."/>
            <person name="de Oliveira L.M."/>
            <person name="Marini M.M."/>
            <person name="Villalobos-Duno H."/>
            <person name="Cunha M.M."/>
            <person name="de Hoog S."/>
            <person name="da Silveira J.F."/>
            <person name="Henrissat B."/>
            <person name="Nino-Vega G.A."/>
            <person name="Cisalpino P.S."/>
            <person name="Mora-Montes H.M."/>
            <person name="Almeida S.R."/>
            <person name="Stajich J.E."/>
            <person name="Lopes-Bezerra L.M."/>
            <person name="Vasconcelos A.T."/>
            <person name="Felipe M.S."/>
        </authorList>
    </citation>
    <scope>NUCLEOTIDE SEQUENCE [LARGE SCALE GENOMIC DNA]</scope>
    <source>
        <strain evidence="4 5">5110</strain>
    </source>
</reference>
<dbReference type="Proteomes" id="UP000031575">
    <property type="component" value="Unassembled WGS sequence"/>
</dbReference>
<dbReference type="Gene3D" id="3.40.462.10">
    <property type="entry name" value="FAD-linked oxidases, C-terminal domain"/>
    <property type="match status" value="2"/>
</dbReference>
<dbReference type="OrthoDB" id="5332616at2759"/>
<evidence type="ECO:0000313" key="5">
    <source>
        <dbReference type="Proteomes" id="UP000031575"/>
    </source>
</evidence>
<name>A0A0C2F0U8_9PEZI</name>
<feature type="compositionally biased region" description="Basic residues" evidence="3">
    <location>
        <begin position="360"/>
        <end position="375"/>
    </location>
</feature>
<dbReference type="EMBL" id="AWTV01000006">
    <property type="protein sequence ID" value="KIH92469.1"/>
    <property type="molecule type" value="Genomic_DNA"/>
</dbReference>
<organism evidence="4 5">
    <name type="scientific">Sporothrix brasiliensis 5110</name>
    <dbReference type="NCBI Taxonomy" id="1398154"/>
    <lineage>
        <taxon>Eukaryota</taxon>
        <taxon>Fungi</taxon>
        <taxon>Dikarya</taxon>
        <taxon>Ascomycota</taxon>
        <taxon>Pezizomycotina</taxon>
        <taxon>Sordariomycetes</taxon>
        <taxon>Sordariomycetidae</taxon>
        <taxon>Ophiostomatales</taxon>
        <taxon>Ophiostomataceae</taxon>
        <taxon>Sporothrix</taxon>
    </lineage>
</organism>
<dbReference type="InterPro" id="IPR016164">
    <property type="entry name" value="FAD-linked_Oxase-like_C"/>
</dbReference>